<dbReference type="GO" id="GO:0005829">
    <property type="term" value="C:cytosol"/>
    <property type="evidence" value="ECO:0007669"/>
    <property type="project" value="TreeGrafter"/>
</dbReference>
<dbReference type="CDD" id="cd01681">
    <property type="entry name" value="aeEF2_snRNP_like_IV"/>
    <property type="match status" value="1"/>
</dbReference>
<protein>
    <recommendedName>
        <fullName evidence="3">Elongation factor-like GTPase 1 domain-containing protein</fullName>
    </recommendedName>
</protein>
<dbReference type="GO" id="GO:0005525">
    <property type="term" value="F:GTP binding"/>
    <property type="evidence" value="ECO:0007669"/>
    <property type="project" value="UniProtKB-KW"/>
</dbReference>
<dbReference type="InterPro" id="IPR014721">
    <property type="entry name" value="Ribsml_uS5_D2-typ_fold_subgr"/>
</dbReference>
<dbReference type="PANTHER" id="PTHR42908">
    <property type="entry name" value="TRANSLATION ELONGATION FACTOR-RELATED"/>
    <property type="match status" value="1"/>
</dbReference>
<keyword evidence="2" id="KW-0342">GTP-binding</keyword>
<name>A0A8R1IM60_CAEJA</name>
<feature type="domain" description="Elongation factor-like GTPase 1" evidence="3">
    <location>
        <begin position="142"/>
        <end position="228"/>
    </location>
</feature>
<accession>A0A8R1IM60</accession>
<keyword evidence="1" id="KW-0547">Nucleotide-binding</keyword>
<dbReference type="GO" id="GO:1990904">
    <property type="term" value="C:ribonucleoprotein complex"/>
    <property type="evidence" value="ECO:0007669"/>
    <property type="project" value="TreeGrafter"/>
</dbReference>
<evidence type="ECO:0000259" key="3">
    <source>
        <dbReference type="Pfam" id="PF25118"/>
    </source>
</evidence>
<dbReference type="GO" id="GO:0003924">
    <property type="term" value="F:GTPase activity"/>
    <property type="evidence" value="ECO:0007669"/>
    <property type="project" value="TreeGrafter"/>
</dbReference>
<reference evidence="5" key="1">
    <citation type="submission" date="2010-08" db="EMBL/GenBank/DDBJ databases">
        <authorList>
            <consortium name="Caenorhabditis japonica Sequencing Consortium"/>
            <person name="Wilson R.K."/>
        </authorList>
    </citation>
    <scope>NUCLEOTIDE SEQUENCE [LARGE SCALE GENOMIC DNA]</scope>
    <source>
        <strain evidence="5">DF5081</strain>
    </source>
</reference>
<dbReference type="SUPFAM" id="SSF54211">
    <property type="entry name" value="Ribosomal protein S5 domain 2-like"/>
    <property type="match status" value="1"/>
</dbReference>
<evidence type="ECO:0000256" key="1">
    <source>
        <dbReference type="ARBA" id="ARBA00022741"/>
    </source>
</evidence>
<reference evidence="4" key="2">
    <citation type="submission" date="2022-06" db="UniProtKB">
        <authorList>
            <consortium name="EnsemblMetazoa"/>
        </authorList>
    </citation>
    <scope>IDENTIFICATION</scope>
    <source>
        <strain evidence="4">DF5081</strain>
    </source>
</reference>
<dbReference type="Proteomes" id="UP000005237">
    <property type="component" value="Unassembled WGS sequence"/>
</dbReference>
<dbReference type="SUPFAM" id="SSF54980">
    <property type="entry name" value="EF-G C-terminal domain-like"/>
    <property type="match status" value="1"/>
</dbReference>
<dbReference type="AlphaFoldDB" id="A0A8R1IM60"/>
<dbReference type="GO" id="GO:0043022">
    <property type="term" value="F:ribosome binding"/>
    <property type="evidence" value="ECO:0007669"/>
    <property type="project" value="TreeGrafter"/>
</dbReference>
<dbReference type="FunFam" id="3.30.70.870:FF:000002">
    <property type="entry name" value="Translation elongation factor 2"/>
    <property type="match status" value="1"/>
</dbReference>
<evidence type="ECO:0000256" key="2">
    <source>
        <dbReference type="ARBA" id="ARBA00023134"/>
    </source>
</evidence>
<sequence length="390" mass="43254">MVCAIDAEILLQNTTLCEEPKYPCLKIGSQTGEALVRVSISTQQLEDMDELREKLKLLSLLDTSLNVMELENGELAMVAAGEVHLQKCIKDLNDLGLVDLDVSEPIVPFMETVIEDATLSAQQIIEQETECRIRDALHIKLRVVPLGDAVVEVLVKNAALISAIRRGEADQEEVNEFQKKLVSICTETLPTLKGSWWYRKPKEFIETMIEKIWAFGPERARANLLFNNVQNYDQDLVWRKTELGVRRYGQGLVAGFELFCNAGPLCNEIMHGTAVIVEEWAVDVEDGAIGGQMMTAMKATCAAAAKKLSLRLVAAMYKCTVTTASGALGKVHAVLSQRKSKVGCVFTVYALVAARPQSQCTSGSAWFSRRSIIKQFRPIKSSPKSKKNRF</sequence>
<proteinExistence type="predicted"/>
<dbReference type="EnsemblMetazoa" id="CJA36728.1">
    <property type="protein sequence ID" value="CJA36728.1"/>
    <property type="gene ID" value="WBGene00212575"/>
</dbReference>
<dbReference type="InterPro" id="IPR035647">
    <property type="entry name" value="EFG_III/V"/>
</dbReference>
<dbReference type="InterPro" id="IPR056752">
    <property type="entry name" value="EFL1"/>
</dbReference>
<dbReference type="Gene3D" id="3.30.230.10">
    <property type="match status" value="1"/>
</dbReference>
<dbReference type="InterPro" id="IPR020568">
    <property type="entry name" value="Ribosomal_Su5_D2-typ_SF"/>
</dbReference>
<dbReference type="PANTHER" id="PTHR42908:SF3">
    <property type="entry name" value="ELONGATION FACTOR-LIKE GTPASE 1"/>
    <property type="match status" value="1"/>
</dbReference>
<dbReference type="GO" id="GO:0042256">
    <property type="term" value="P:cytosolic ribosome assembly"/>
    <property type="evidence" value="ECO:0007669"/>
    <property type="project" value="TreeGrafter"/>
</dbReference>
<dbReference type="Gene3D" id="3.30.70.870">
    <property type="entry name" value="Elongation Factor G (Translational Gtpase), domain 3"/>
    <property type="match status" value="1"/>
</dbReference>
<evidence type="ECO:0000313" key="4">
    <source>
        <dbReference type="EnsemblMetazoa" id="CJA36728.1"/>
    </source>
</evidence>
<organism evidence="4 5">
    <name type="scientific">Caenorhabditis japonica</name>
    <dbReference type="NCBI Taxonomy" id="281687"/>
    <lineage>
        <taxon>Eukaryota</taxon>
        <taxon>Metazoa</taxon>
        <taxon>Ecdysozoa</taxon>
        <taxon>Nematoda</taxon>
        <taxon>Chromadorea</taxon>
        <taxon>Rhabditida</taxon>
        <taxon>Rhabditina</taxon>
        <taxon>Rhabditomorpha</taxon>
        <taxon>Rhabditoidea</taxon>
        <taxon>Rhabditidae</taxon>
        <taxon>Peloderinae</taxon>
        <taxon>Caenorhabditis</taxon>
    </lineage>
</organism>
<dbReference type="Pfam" id="PF25118">
    <property type="entry name" value="EFL1"/>
    <property type="match status" value="1"/>
</dbReference>
<evidence type="ECO:0000313" key="5">
    <source>
        <dbReference type="Proteomes" id="UP000005237"/>
    </source>
</evidence>
<keyword evidence="5" id="KW-1185">Reference proteome</keyword>